<keyword evidence="2" id="KW-0645">Protease</keyword>
<dbReference type="PANTHER" id="PTHR42987:SF6">
    <property type="entry name" value="PROTEINASE IV"/>
    <property type="match status" value="1"/>
</dbReference>
<accession>A0A850P3L0</accession>
<evidence type="ECO:0000313" key="8">
    <source>
        <dbReference type="Proteomes" id="UP000585665"/>
    </source>
</evidence>
<dbReference type="InterPro" id="IPR047272">
    <property type="entry name" value="S49_SppA_C"/>
</dbReference>
<proteinExistence type="inferred from homology"/>
<dbReference type="AlphaFoldDB" id="A0A850P3L0"/>
<organism evidence="7 8">
    <name type="scientific">Ameyamaea chiangmaiensis</name>
    <dbReference type="NCBI Taxonomy" id="442969"/>
    <lineage>
        <taxon>Bacteria</taxon>
        <taxon>Pseudomonadati</taxon>
        <taxon>Pseudomonadota</taxon>
        <taxon>Alphaproteobacteria</taxon>
        <taxon>Acetobacterales</taxon>
        <taxon>Acetobacteraceae</taxon>
        <taxon>Ameyamaea</taxon>
    </lineage>
</organism>
<feature type="transmembrane region" description="Helical" evidence="5">
    <location>
        <begin position="22"/>
        <end position="44"/>
    </location>
</feature>
<keyword evidence="5" id="KW-0812">Transmembrane</keyword>
<dbReference type="PANTHER" id="PTHR42987">
    <property type="entry name" value="PEPTIDASE S49"/>
    <property type="match status" value="1"/>
</dbReference>
<keyword evidence="5" id="KW-1133">Transmembrane helix</keyword>
<name>A0A850P3L0_9PROT</name>
<keyword evidence="8" id="KW-1185">Reference proteome</keyword>
<reference evidence="7 8" key="1">
    <citation type="submission" date="2020-06" db="EMBL/GenBank/DDBJ databases">
        <title>Description of novel acetic acid bacteria.</title>
        <authorList>
            <person name="Sombolestani A."/>
        </authorList>
    </citation>
    <scope>NUCLEOTIDE SEQUENCE [LARGE SCALE GENOMIC DNA]</scope>
    <source>
        <strain evidence="7 8">LMG 27010</strain>
    </source>
</reference>
<dbReference type="Gene3D" id="3.90.226.10">
    <property type="entry name" value="2-enoyl-CoA Hydratase, Chain A, domain 1"/>
    <property type="match status" value="2"/>
</dbReference>
<dbReference type="SUPFAM" id="SSF52096">
    <property type="entry name" value="ClpP/crotonase"/>
    <property type="match status" value="1"/>
</dbReference>
<keyword evidence="4" id="KW-0720">Serine protease</keyword>
<dbReference type="GO" id="GO:0008236">
    <property type="term" value="F:serine-type peptidase activity"/>
    <property type="evidence" value="ECO:0007669"/>
    <property type="project" value="UniProtKB-KW"/>
</dbReference>
<dbReference type="InterPro" id="IPR029045">
    <property type="entry name" value="ClpP/crotonase-like_dom_sf"/>
</dbReference>
<dbReference type="RefSeq" id="WP_176612268.1">
    <property type="nucleotide sequence ID" value="NZ_JABXXR010000005.1"/>
</dbReference>
<dbReference type="InterPro" id="IPR004635">
    <property type="entry name" value="Pept_S49_SppA"/>
</dbReference>
<gene>
    <name evidence="7" type="primary">sppA</name>
    <name evidence="7" type="ORF">HUK82_01570</name>
</gene>
<comment type="similarity">
    <text evidence="1">Belongs to the peptidase S49 family.</text>
</comment>
<evidence type="ECO:0000259" key="6">
    <source>
        <dbReference type="Pfam" id="PF01343"/>
    </source>
</evidence>
<evidence type="ECO:0000256" key="3">
    <source>
        <dbReference type="ARBA" id="ARBA00022801"/>
    </source>
</evidence>
<dbReference type="NCBIfam" id="TIGR00706">
    <property type="entry name" value="SppA_dom"/>
    <property type="match status" value="1"/>
</dbReference>
<feature type="domain" description="Peptidase S49" evidence="6">
    <location>
        <begin position="112"/>
        <end position="258"/>
    </location>
</feature>
<dbReference type="Proteomes" id="UP000585665">
    <property type="component" value="Unassembled WGS sequence"/>
</dbReference>
<dbReference type="CDD" id="cd07023">
    <property type="entry name" value="S49_Sppa_N_C"/>
    <property type="match status" value="1"/>
</dbReference>
<dbReference type="GO" id="GO:0006508">
    <property type="term" value="P:proteolysis"/>
    <property type="evidence" value="ECO:0007669"/>
    <property type="project" value="UniProtKB-KW"/>
</dbReference>
<evidence type="ECO:0000313" key="7">
    <source>
        <dbReference type="EMBL" id="NVN39255.1"/>
    </source>
</evidence>
<evidence type="ECO:0000256" key="5">
    <source>
        <dbReference type="SAM" id="Phobius"/>
    </source>
</evidence>
<dbReference type="InterPro" id="IPR002142">
    <property type="entry name" value="Peptidase_S49"/>
</dbReference>
<dbReference type="EMBL" id="JABXXR010000005">
    <property type="protein sequence ID" value="NVN39255.1"/>
    <property type="molecule type" value="Genomic_DNA"/>
</dbReference>
<comment type="caution">
    <text evidence="7">The sequence shown here is derived from an EMBL/GenBank/DDBJ whole genome shotgun (WGS) entry which is preliminary data.</text>
</comment>
<dbReference type="Pfam" id="PF01343">
    <property type="entry name" value="Peptidase_S49"/>
    <property type="match status" value="1"/>
</dbReference>
<evidence type="ECO:0000256" key="1">
    <source>
        <dbReference type="ARBA" id="ARBA00008683"/>
    </source>
</evidence>
<protein>
    <submittedName>
        <fullName evidence="7">Signal peptide peptidase SppA</fullName>
    </submittedName>
</protein>
<keyword evidence="3" id="KW-0378">Hydrolase</keyword>
<evidence type="ECO:0000256" key="2">
    <source>
        <dbReference type="ARBA" id="ARBA00022670"/>
    </source>
</evidence>
<keyword evidence="5" id="KW-0472">Membrane</keyword>
<sequence length="317" mass="33215">MVATSGDEALARLQQRRALLRWRLGAIGAFTLLVAVAGGVRLHVSDHGGLKRDHLARLRVTGVIGSDVSRLTDALRDAGDDASVKAIILDVDTPGGSVTGGENLHDAVERAARRKPVVVTMDGLAASAGYMISVPAQRIFAQRATLTGSIGVLMQAPDFSGLLGKVGVSVDQLVSGDLKGQPSGVQPLSPAGRAMLQSLVGELYEQFVAMVAAGRHMSPDAVRALADGRPYTGAKAVTLGLVDQIGTEDDARNWLRDRYHISLALPVRDIGQKKRNWLVAHMASGDFGGLAQAIVSKGFLGQDLARGGPVALLQLGD</sequence>
<evidence type="ECO:0000256" key="4">
    <source>
        <dbReference type="ARBA" id="ARBA00022825"/>
    </source>
</evidence>